<feature type="transmembrane region" description="Helical" evidence="10">
    <location>
        <begin position="404"/>
        <end position="425"/>
    </location>
</feature>
<feature type="transmembrane region" description="Helical" evidence="10">
    <location>
        <begin position="704"/>
        <end position="727"/>
    </location>
</feature>
<dbReference type="InterPro" id="IPR036640">
    <property type="entry name" value="ABC1_TM_sf"/>
</dbReference>
<dbReference type="NCBIfam" id="TIGR00813">
    <property type="entry name" value="sss"/>
    <property type="match status" value="2"/>
</dbReference>
<feature type="transmembrane region" description="Helical" evidence="10">
    <location>
        <begin position="2295"/>
        <end position="2318"/>
    </location>
</feature>
<feature type="domain" description="ABC transmembrane type-1" evidence="12">
    <location>
        <begin position="1172"/>
        <end position="1287"/>
    </location>
</feature>
<feature type="transmembrane region" description="Helical" evidence="10">
    <location>
        <begin position="119"/>
        <end position="143"/>
    </location>
</feature>
<dbReference type="Gene3D" id="1.20.1730.10">
    <property type="entry name" value="Sodium/glucose cotransporter"/>
    <property type="match status" value="2"/>
</dbReference>
<feature type="domain" description="ABC transmembrane type-1" evidence="12">
    <location>
        <begin position="2283"/>
        <end position="2538"/>
    </location>
</feature>
<feature type="transmembrane region" description="Helical" evidence="10">
    <location>
        <begin position="43"/>
        <end position="65"/>
    </location>
</feature>
<feature type="transmembrane region" description="Helical" evidence="10">
    <location>
        <begin position="149"/>
        <end position="168"/>
    </location>
</feature>
<dbReference type="InterPro" id="IPR038377">
    <property type="entry name" value="Na/Glc_symporter_sf"/>
</dbReference>
<name>A0A8J6L4Q6_TENMO</name>
<evidence type="ECO:0000256" key="8">
    <source>
        <dbReference type="ARBA" id="ARBA00022989"/>
    </source>
</evidence>
<feature type="transmembrane region" description="Helical" evidence="10">
    <location>
        <begin position="763"/>
        <end position="791"/>
    </location>
</feature>
<evidence type="ECO:0000256" key="7">
    <source>
        <dbReference type="ARBA" id="ARBA00022840"/>
    </source>
</evidence>
<keyword evidence="6" id="KW-0547">Nucleotide-binding</keyword>
<dbReference type="FunFam" id="3.40.50.300:FF:000973">
    <property type="entry name" value="Multidrug resistance-associated protein 4"/>
    <property type="match status" value="1"/>
</dbReference>
<evidence type="ECO:0000256" key="2">
    <source>
        <dbReference type="ARBA" id="ARBA00006434"/>
    </source>
</evidence>
<accession>A0A8J6L4Q6</accession>
<dbReference type="FunFam" id="1.20.1560.10:FF:000014">
    <property type="entry name" value="Multidrug resistance-associated protein member 4"/>
    <property type="match status" value="1"/>
</dbReference>
<dbReference type="InterPro" id="IPR044726">
    <property type="entry name" value="ABCC_6TM_D2"/>
</dbReference>
<feature type="transmembrane region" description="Helical" evidence="10">
    <location>
        <begin position="852"/>
        <end position="878"/>
    </location>
</feature>
<dbReference type="InterPro" id="IPR027417">
    <property type="entry name" value="P-loop_NTPase"/>
</dbReference>
<dbReference type="Pfam" id="PF00474">
    <property type="entry name" value="SSF"/>
    <property type="match status" value="2"/>
</dbReference>
<organism evidence="13 14">
    <name type="scientific">Tenebrio molitor</name>
    <name type="common">Yellow mealworm beetle</name>
    <dbReference type="NCBI Taxonomy" id="7067"/>
    <lineage>
        <taxon>Eukaryota</taxon>
        <taxon>Metazoa</taxon>
        <taxon>Ecdysozoa</taxon>
        <taxon>Arthropoda</taxon>
        <taxon>Hexapoda</taxon>
        <taxon>Insecta</taxon>
        <taxon>Pterygota</taxon>
        <taxon>Neoptera</taxon>
        <taxon>Endopterygota</taxon>
        <taxon>Coleoptera</taxon>
        <taxon>Polyphaga</taxon>
        <taxon>Cucujiformia</taxon>
        <taxon>Tenebrionidae</taxon>
        <taxon>Tenebrio</taxon>
    </lineage>
</organism>
<feature type="domain" description="ABC transporter" evidence="11">
    <location>
        <begin position="1333"/>
        <end position="1563"/>
    </location>
</feature>
<dbReference type="CDD" id="cd03250">
    <property type="entry name" value="ABCC_MRP_domain1"/>
    <property type="match status" value="2"/>
</dbReference>
<feature type="transmembrane region" description="Helical" evidence="10">
    <location>
        <begin position="180"/>
        <end position="199"/>
    </location>
</feature>
<feature type="transmembrane region" description="Helical" evidence="10">
    <location>
        <begin position="986"/>
        <end position="1008"/>
    </location>
</feature>
<feature type="transmembrane region" description="Helical" evidence="10">
    <location>
        <begin position="585"/>
        <end position="608"/>
    </location>
</feature>
<dbReference type="InterPro" id="IPR003593">
    <property type="entry name" value="AAA+_ATPase"/>
</dbReference>
<keyword evidence="4 10" id="KW-0812">Transmembrane</keyword>
<dbReference type="CDD" id="cd11492">
    <property type="entry name" value="SLC5sbd_NIS-SMVT"/>
    <property type="match status" value="2"/>
</dbReference>
<feature type="transmembrane region" description="Helical" evidence="10">
    <location>
        <begin position="1635"/>
        <end position="1659"/>
    </location>
</feature>
<feature type="domain" description="ABC transporter" evidence="11">
    <location>
        <begin position="3082"/>
        <end position="3315"/>
    </location>
</feature>
<feature type="transmembrane region" description="Helical" evidence="10">
    <location>
        <begin position="1065"/>
        <end position="1087"/>
    </location>
</feature>
<feature type="transmembrane region" description="Helical" evidence="10">
    <location>
        <begin position="231"/>
        <end position="249"/>
    </location>
</feature>
<dbReference type="GO" id="GO:0016020">
    <property type="term" value="C:membrane"/>
    <property type="evidence" value="ECO:0007669"/>
    <property type="project" value="UniProtKB-SubCell"/>
</dbReference>
<comment type="caution">
    <text evidence="13">The sequence shown here is derived from an EMBL/GenBank/DDBJ whole genome shotgun (WGS) entry which is preliminary data.</text>
</comment>
<dbReference type="SMART" id="SM00382">
    <property type="entry name" value="AAA"/>
    <property type="match status" value="4"/>
</dbReference>
<evidence type="ECO:0000313" key="14">
    <source>
        <dbReference type="Proteomes" id="UP000719412"/>
    </source>
</evidence>
<dbReference type="FunFam" id="1.20.1560.10:FF:000026">
    <property type="entry name" value="Multidrug resistance-associated protein lethal(2)03659"/>
    <property type="match status" value="1"/>
</dbReference>
<feature type="transmembrane region" description="Helical" evidence="10">
    <location>
        <begin position="2397"/>
        <end position="2415"/>
    </location>
</feature>
<dbReference type="PANTHER" id="PTHR24223:SF448">
    <property type="entry name" value="FI20146P1-RELATED"/>
    <property type="match status" value="1"/>
</dbReference>
<dbReference type="InterPro" id="IPR003439">
    <property type="entry name" value="ABC_transporter-like_ATP-bd"/>
</dbReference>
<feature type="transmembrane region" description="Helical" evidence="10">
    <location>
        <begin position="913"/>
        <end position="936"/>
    </location>
</feature>
<keyword evidence="8 10" id="KW-1133">Transmembrane helix</keyword>
<dbReference type="EMBL" id="JABDTM020028858">
    <property type="protein sequence ID" value="KAH0808310.1"/>
    <property type="molecule type" value="Genomic_DNA"/>
</dbReference>
<dbReference type="FunFam" id="1.20.1560.10:FF:000229">
    <property type="entry name" value="ABC transporter, putative"/>
    <property type="match status" value="1"/>
</dbReference>
<feature type="transmembrane region" description="Helical" evidence="10">
    <location>
        <begin position="1816"/>
        <end position="1837"/>
    </location>
</feature>
<feature type="transmembrane region" description="Helical" evidence="10">
    <location>
        <begin position="2368"/>
        <end position="2391"/>
    </location>
</feature>
<dbReference type="InterPro" id="IPR050173">
    <property type="entry name" value="ABC_transporter_C-like"/>
</dbReference>
<keyword evidence="7" id="KW-0067">ATP-binding</keyword>
<dbReference type="Pfam" id="PF00005">
    <property type="entry name" value="ABC_tran"/>
    <property type="match status" value="4"/>
</dbReference>
<feature type="transmembrane region" description="Helical" evidence="10">
    <location>
        <begin position="71"/>
        <end position="98"/>
    </location>
</feature>
<gene>
    <name evidence="13" type="ORF">GEV33_014476</name>
</gene>
<feature type="transmembrane region" description="Helical" evidence="10">
    <location>
        <begin position="733"/>
        <end position="751"/>
    </location>
</feature>
<feature type="domain" description="ABC transporter" evidence="11">
    <location>
        <begin position="1908"/>
        <end position="2141"/>
    </location>
</feature>
<feature type="transmembrane region" description="Helical" evidence="10">
    <location>
        <begin position="2871"/>
        <end position="2891"/>
    </location>
</feature>
<reference evidence="13" key="1">
    <citation type="journal article" date="2020" name="J Insects Food Feed">
        <title>The yellow mealworm (Tenebrio molitor) genome: a resource for the emerging insects as food and feed industry.</title>
        <authorList>
            <person name="Eriksson T."/>
            <person name="Andere A."/>
            <person name="Kelstrup H."/>
            <person name="Emery V."/>
            <person name="Picard C."/>
        </authorList>
    </citation>
    <scope>NUCLEOTIDE SEQUENCE</scope>
    <source>
        <strain evidence="13">Stoneville</strain>
        <tissue evidence="13">Whole head</tissue>
    </source>
</reference>
<feature type="transmembrane region" description="Helical" evidence="10">
    <location>
        <begin position="437"/>
        <end position="453"/>
    </location>
</feature>
<feature type="transmembrane region" description="Helical" evidence="10">
    <location>
        <begin position="628"/>
        <end position="645"/>
    </location>
</feature>
<dbReference type="CDD" id="cd18580">
    <property type="entry name" value="ABC_6TM_ABCC_D2"/>
    <property type="match status" value="1"/>
</dbReference>
<dbReference type="PROSITE" id="PS00211">
    <property type="entry name" value="ABC_TRANSPORTER_1"/>
    <property type="match status" value="4"/>
</dbReference>
<reference evidence="13" key="2">
    <citation type="submission" date="2021-08" db="EMBL/GenBank/DDBJ databases">
        <authorList>
            <person name="Eriksson T."/>
        </authorList>
    </citation>
    <scope>NUCLEOTIDE SEQUENCE</scope>
    <source>
        <strain evidence="13">Stoneville</strain>
        <tissue evidence="13">Whole head</tissue>
    </source>
</reference>
<feature type="transmembrane region" description="Helical" evidence="10">
    <location>
        <begin position="1235"/>
        <end position="1261"/>
    </location>
</feature>
<sequence>MKRLKSCSPKFLTVLTPEDEKLNSAKANISVFKEYLLADKNMSIIPVAFSLMASFMSAITLLGVSSENYTFGIQFIVINISYGIFTPVAAYLYLPVFFKLQATSAYEYLERRFGKASRLAASLSYSLQMTLYMGVVLYAPALALEALTGISKVTAILSVGLVCTFYSTIGGMKAVLMTDVFQSILMFAAVFSVIIYAVIDKGSFANIWEIAQLGNRTELLNFNPDPTERHSWFSLIIGGGITFLSLYAVNQTQVQRYLTVKDLKTAQKALWLNWPILTCLSLSTSFSGLAIYSKYYDCDPVSAKVINNVDQLMPLYVVDTMGNIPGLSGLFVAGIFSASLSTVSASLNSLAAVTVEDYYKPLYKYLFKKTISERKVAVQTKLIALFFGFVCLAVAFLAQFLGGVLQASLTIFGVVGGPLLALFSLGMFTTTANEKGALTGLLCGISLALWMAFGNPKPPLPALPVTVEGCPDFFPNATKPHLTRIVSDEKEYFWLYRVSYLYNGVFGLLATYIVGYVISFLINIIKGHDIHNLEPNLFIPPIARKLEKMVDIPLNMKQWSESEEDVRTSPECDNIHMNTQNSFCWADYLVLGTMLVVSCGIGLFYGFVGQKHTSSDDFLLGGSRMGTFPMAMSLAASFITAIELLGNPAEMFNHGTQFLIICCAFLLVVPLTSDFYLPIFMTLRLTSSYEYLSMRFSTHARYLASSLYILQMVLYTSVAVYAPALALSHVTGLNVYLAVSVVYLVCIFYASQGGMKAVIIADTFQAGVLIGSILLIMCLGNQFVGGTAVVLSENYNRNRLELFNFDPNPTIRHSFWSVVVGGTFYWMTMFCSNQASIQKYLSVENLNQVKKALWTSCFGLILVYVINFYTGMILVAHYKDCDLIKTDQIRATDQILPYYVLSEMGDLKGVTGFFVAGIFAASLGTVASALNSLAAVTIQDFIYGAFNVVIPESKGAFWAKCISIIYGAISFALVFVVAQLGSVMQVAISFNGMVGGVTLGLFSLGMFFPWASSKGAMLGSIIAMITITIMCVGQHIALLNENELSDDEVLSDESETVFFLFRISYIWYSALGFLITVIVGLIASFIFGKQDPKDLDWNLLSPPVRKLLLSFSDKNKQRLNIPLKLRPKNSQNVAFIGVLNMGLDINEENKAKEITKDFGMNKEKIRKISAPSMYLGKLTSFYRFRTAMKTDNRIRLMNEIISGIKVIKMYTWEKPFATLVGLARKLEIREIQANLYVRSVNIAFTMFLVRTSIFLCVLTYVLTGNKLQAQFVYVVTSFYGTLRQPLTLHLPRCIAMLAEINISLKRVEAFLLNEETKPDGCSQNVGTNVGIAMRNACVKWMSSSSDYTLNDLNFEVGPQQLVAVVGRVGSGKTTLLHVILKEIQLLKGELDVKGTISYASQEPWIFSSSIRQNILFGQKMDVKKYNKVVQVCALEKDFVLFPYGDRTIVGERGVMLSGGQKARVSLARAIYKDADIYLLDDPLSAVDTHVGKQLFEDCISELKSSGEDFVKLLNTVENDEEVSVDTDQASANGNRRSTGILKESDLPVPVKEQRSVGTVSKKIYLEYFRFGGSYVSASLMLLAFILTQVGASGVDYFLTVWVNLEQEALEKSDNSSTTVELQTSFETNTDNLLSAYSLIIIFLIVVASVRSVSFVRFCMKASKYLHNSMFAEIVRAPMRFFNTNPSGRILNRFSRDVGIVDETLPTSLMDTIQVALNVIAIAILLSLVNPWIIIPTIVIFGIFYGYKTVFLSTSRNLKRIEGTARSPIFSHLAASLQGLSTIRAFDAQEVLQMEFDNIQDCHSSAFYMFMACSRTFAFWLDINCIIYIGLVIFSLLFMETETYGGNAGLAITQSISLTGMLQRGIRQWSELENQMTSVERIVEYTEVTSESDDGKKLLPKAWPEEGRVEFFGVSMKYSVDGPHVLKKITLAAAPKEKIGIVGRTGAGKSSLISALFRLAHLEGKILIDNVDTSEISLKDLRSKISVIPQEPILFSGTLRKNLDPFDEYSDSELWSALQEVELKDLLAELPSGLSSRVSEGGSNFSVGEKQLLCLARAILRDNRILILDEATANVDVQTDELIQNTIRRKFQNCTVLIIAHRLHTVMDADKILVLDDGQVTEFNHPHLLLENTEGLFYSLVKQTGNSMALNLMKMAEKVYMMDDKNEPAKKPEKERIHPQQKANLLSKLFFCWALPLFVKGFKKDLTEDDLYGPLKSHESRRLGDKLEETWIKETNLHRRPSFWRTLVKVYGLEISLYGIVILIQELIVKMAHPLLIGRLMAYYDPLQTEVTKDKAYLYACGIIVISLINVLITHSYFFGLQHLGMRIRVAACSLIYRKALKLSKSALVETTVGQMVNLMSNDVNRFDFLVLHVHHLVIAPLEAIVVIYLLYATVDAAALAGAGLLLLFVPLQMYLGKRTAFYRRRTAVKTDQRVRLMNEIITGIQVIKMYTWEKPFAKLVELARKYEITQIRASSYLKAINVSFIIFLNRTSIYLCILTYVLTGNTLKAEYVYVVTSFYGILRQSLTMFLPRGITLLAETNISVKRLEKFLSYDEVKLGEDSFVHANGTKKSKIDESLELVDKPPPTEKNIGVYMSDVAVKWAPSQPENTLTDINFNVGPRQLVGVVGPVGSGKTTLLHVILKELPLTKGHLEVFGRVSYAAQEPWLFASSIRQNILFGDKLDALKYQQVIKVCALERDFSLFPYGDRTIVGERGVMLSGGQKARINLARAIYKEADIYLLDDPLSAVDAHVGKQLFDNCISGYLKNKCTVLVTHQIQYLSNVDRIYLLEEGKVTTSGTYEELRNSGGEFVKLLEEVNTLAEQKEEKRLSDIQKVKSLKSLEDGDKPTEVKEHRSTGTLSKRIYLRYLKAGGHYFISCFVLLLFILAQGAASGTDLFVTFWVNLEQAKVERETSTVEQNETRSNEENYESLFFTANNSRSPVFSHLSASLQGLPTIRAFDAEETLRKEFDHHQDLHSSAYYMFVACSRTFAFWLDMNCIVYIGFVVLSFLFLGTETYGGNVGLAITQSITLTGMLQWGMRQWSELENQMTSVERVVEYTELENEHDDGTQLVPKSWPTEGKMEFQSVFMQYSPEEPFVLRNLSFVVNASEKIGIVGRTGAGKSSLITAIFRLASIEGNIIVDNIDTKQISLNSLRSRISIIPQEPVLFSGTLRKNLDPFDEYQDDQLWNALDEVNLKSVVSELPSGLSSAMSEGGSNFSVGQRQLLCLARAVVRSNRILILDEATANVDPQTDELIQTTIRRKFKECTVLTIAHRLQTVMDSDRILVMSAGRAVEYDHPHVLLQNTGGVFYGLVQQTGQGMAANLIKLASEVKFFFS</sequence>
<evidence type="ECO:0000256" key="6">
    <source>
        <dbReference type="ARBA" id="ARBA00022741"/>
    </source>
</evidence>
<dbReference type="Proteomes" id="UP000719412">
    <property type="component" value="Unassembled WGS sequence"/>
</dbReference>
<feature type="transmembrane region" description="Helical" evidence="10">
    <location>
        <begin position="270"/>
        <end position="292"/>
    </location>
</feature>
<dbReference type="PROSITE" id="PS50929">
    <property type="entry name" value="ABC_TM1F"/>
    <property type="match status" value="4"/>
</dbReference>
<evidence type="ECO:0000256" key="3">
    <source>
        <dbReference type="ARBA" id="ARBA00022448"/>
    </source>
</evidence>
<dbReference type="InterPro" id="IPR017871">
    <property type="entry name" value="ABC_transporter-like_CS"/>
</dbReference>
<evidence type="ECO:0000259" key="12">
    <source>
        <dbReference type="PROSITE" id="PS50929"/>
    </source>
</evidence>
<dbReference type="GO" id="GO:0140359">
    <property type="term" value="F:ABC-type transporter activity"/>
    <property type="evidence" value="ECO:0007669"/>
    <property type="project" value="InterPro"/>
</dbReference>
<evidence type="ECO:0000256" key="9">
    <source>
        <dbReference type="ARBA" id="ARBA00023136"/>
    </source>
</evidence>
<evidence type="ECO:0000256" key="4">
    <source>
        <dbReference type="ARBA" id="ARBA00022692"/>
    </source>
</evidence>
<feature type="transmembrane region" description="Helical" evidence="10">
    <location>
        <begin position="376"/>
        <end position="398"/>
    </location>
</feature>
<evidence type="ECO:0000256" key="10">
    <source>
        <dbReference type="SAM" id="Phobius"/>
    </source>
</evidence>
<dbReference type="InterPro" id="IPR001734">
    <property type="entry name" value="Na/solute_symporter"/>
</dbReference>
<feature type="domain" description="ABC transporter" evidence="11">
    <location>
        <begin position="2593"/>
        <end position="2816"/>
    </location>
</feature>
<evidence type="ECO:0000313" key="13">
    <source>
        <dbReference type="EMBL" id="KAH0808310.1"/>
    </source>
</evidence>
<evidence type="ECO:0000256" key="1">
    <source>
        <dbReference type="ARBA" id="ARBA00004141"/>
    </source>
</evidence>
<feature type="transmembrane region" description="Helical" evidence="10">
    <location>
        <begin position="2990"/>
        <end position="3012"/>
    </location>
</feature>
<evidence type="ECO:0000259" key="11">
    <source>
        <dbReference type="PROSITE" id="PS50893"/>
    </source>
</evidence>
<feature type="transmembrane region" description="Helical" evidence="10">
    <location>
        <begin position="1714"/>
        <end position="1746"/>
    </location>
</feature>
<dbReference type="SUPFAM" id="SSF90123">
    <property type="entry name" value="ABC transporter transmembrane region"/>
    <property type="match status" value="4"/>
</dbReference>
<keyword evidence="14" id="KW-1185">Reference proteome</keyword>
<feature type="transmembrane region" description="Helical" evidence="10">
    <location>
        <begin position="1570"/>
        <end position="1591"/>
    </location>
</feature>
<feature type="transmembrane region" description="Helical" evidence="10">
    <location>
        <begin position="957"/>
        <end position="980"/>
    </location>
</feature>
<feature type="transmembrane region" description="Helical" evidence="10">
    <location>
        <begin position="1015"/>
        <end position="1037"/>
    </location>
</feature>
<dbReference type="PROSITE" id="PS50283">
    <property type="entry name" value="NA_SOLUT_SYMP_3"/>
    <property type="match status" value="2"/>
</dbReference>
<feature type="transmembrane region" description="Helical" evidence="10">
    <location>
        <begin position="811"/>
        <end position="831"/>
    </location>
</feature>
<dbReference type="GO" id="GO:0005524">
    <property type="term" value="F:ATP binding"/>
    <property type="evidence" value="ECO:0007669"/>
    <property type="project" value="UniProtKB-KW"/>
</dbReference>
<dbReference type="Pfam" id="PF00664">
    <property type="entry name" value="ABC_membrane"/>
    <property type="match status" value="4"/>
</dbReference>
<feature type="domain" description="ABC transmembrane type-1" evidence="12">
    <location>
        <begin position="1579"/>
        <end position="1873"/>
    </location>
</feature>
<feature type="transmembrane region" description="Helical" evidence="10">
    <location>
        <begin position="2254"/>
        <end position="2275"/>
    </location>
</feature>
<proteinExistence type="inferred from homology"/>
<keyword evidence="5" id="KW-0677">Repeat</keyword>
<protein>
    <submittedName>
        <fullName evidence="13">Uncharacterized protein</fullName>
    </submittedName>
</protein>
<dbReference type="PROSITE" id="PS50893">
    <property type="entry name" value="ABC_TRANSPORTER_2"/>
    <property type="match status" value="4"/>
</dbReference>
<dbReference type="InterPro" id="IPR011527">
    <property type="entry name" value="ABC1_TM_dom"/>
</dbReference>
<dbReference type="Gene3D" id="1.20.1560.10">
    <property type="entry name" value="ABC transporter type 1, transmembrane domain"/>
    <property type="match status" value="4"/>
</dbReference>
<comment type="similarity">
    <text evidence="2">Belongs to the sodium:solute symporter (SSF) (TC 2.A.21) family.</text>
</comment>
<dbReference type="Gene3D" id="3.40.50.300">
    <property type="entry name" value="P-loop containing nucleotide triphosphate hydrolases"/>
    <property type="match status" value="4"/>
</dbReference>
<keyword evidence="3" id="KW-0813">Transport</keyword>
<feature type="domain" description="ABC transmembrane type-1" evidence="12">
    <location>
        <begin position="2931"/>
        <end position="3047"/>
    </location>
</feature>
<feature type="transmembrane region" description="Helical" evidence="10">
    <location>
        <begin position="500"/>
        <end position="522"/>
    </location>
</feature>
<feature type="transmembrane region" description="Helical" evidence="10">
    <location>
        <begin position="330"/>
        <end position="355"/>
    </location>
</feature>
<dbReference type="PANTHER" id="PTHR24223">
    <property type="entry name" value="ATP-BINDING CASSETTE SUB-FAMILY C"/>
    <property type="match status" value="1"/>
</dbReference>
<dbReference type="CDD" id="cd03244">
    <property type="entry name" value="ABCC_MRP_domain2"/>
    <property type="match status" value="2"/>
</dbReference>
<dbReference type="FunFam" id="3.40.50.300:FF:000163">
    <property type="entry name" value="Multidrug resistance-associated protein member 4"/>
    <property type="match status" value="2"/>
</dbReference>
<dbReference type="GO" id="GO:0016887">
    <property type="term" value="F:ATP hydrolysis activity"/>
    <property type="evidence" value="ECO:0007669"/>
    <property type="project" value="InterPro"/>
</dbReference>
<evidence type="ECO:0000256" key="5">
    <source>
        <dbReference type="ARBA" id="ARBA00022737"/>
    </source>
</evidence>
<dbReference type="SUPFAM" id="SSF52540">
    <property type="entry name" value="P-loop containing nucleoside triphosphate hydrolases"/>
    <property type="match status" value="4"/>
</dbReference>
<comment type="subcellular location">
    <subcellularLocation>
        <location evidence="1">Membrane</location>
        <topology evidence="1">Multi-pass membrane protein</topology>
    </subcellularLocation>
</comment>
<keyword evidence="9 10" id="KW-0472">Membrane</keyword>
<dbReference type="FunFam" id="3.40.50.300:FF:000482">
    <property type="entry name" value="Multidrug resistance-associated protein member 4"/>
    <property type="match status" value="1"/>
</dbReference>